<dbReference type="EMBL" id="CP032869">
    <property type="protein sequence ID" value="AYL94344.1"/>
    <property type="molecule type" value="Genomic_DNA"/>
</dbReference>
<dbReference type="KEGG" id="muh:HYN43_003100"/>
<dbReference type="Pfam" id="PF02518">
    <property type="entry name" value="HATPase_c"/>
    <property type="match status" value="1"/>
</dbReference>
<gene>
    <name evidence="11" type="ORF">HYN43_003100</name>
</gene>
<dbReference type="InterPro" id="IPR011495">
    <property type="entry name" value="Sig_transdc_His_kin_sub2_dim/P"/>
</dbReference>
<dbReference type="PANTHER" id="PTHR41523">
    <property type="entry name" value="TWO-COMPONENT SYSTEM SENSOR PROTEIN"/>
    <property type="match status" value="1"/>
</dbReference>
<dbReference type="InterPro" id="IPR019734">
    <property type="entry name" value="TPR_rpt"/>
</dbReference>
<evidence type="ECO:0000256" key="6">
    <source>
        <dbReference type="ARBA" id="ARBA00022777"/>
    </source>
</evidence>
<evidence type="ECO:0000256" key="7">
    <source>
        <dbReference type="ARBA" id="ARBA00022840"/>
    </source>
</evidence>
<comment type="catalytic activity">
    <reaction evidence="1">
        <text>ATP + protein L-histidine = ADP + protein N-phospho-L-histidine.</text>
        <dbReference type="EC" id="2.7.13.3"/>
    </reaction>
</comment>
<dbReference type="SMART" id="SM00028">
    <property type="entry name" value="TPR"/>
    <property type="match status" value="4"/>
</dbReference>
<dbReference type="Gene3D" id="3.30.565.10">
    <property type="entry name" value="Histidine kinase-like ATPase, C-terminal domain"/>
    <property type="match status" value="1"/>
</dbReference>
<keyword evidence="4" id="KW-0808">Transferase</keyword>
<dbReference type="Gene3D" id="3.30.450.20">
    <property type="entry name" value="PAS domain"/>
    <property type="match status" value="1"/>
</dbReference>
<evidence type="ECO:0000256" key="2">
    <source>
        <dbReference type="ARBA" id="ARBA00012438"/>
    </source>
</evidence>
<dbReference type="InterPro" id="IPR011990">
    <property type="entry name" value="TPR-like_helical_dom_sf"/>
</dbReference>
<keyword evidence="12" id="KW-1185">Reference proteome</keyword>
<feature type="signal peptide" evidence="9">
    <location>
        <begin position="1"/>
        <end position="18"/>
    </location>
</feature>
<dbReference type="SMART" id="SM00387">
    <property type="entry name" value="HATPase_c"/>
    <property type="match status" value="1"/>
</dbReference>
<reference evidence="11 12" key="1">
    <citation type="submission" date="2018-10" db="EMBL/GenBank/DDBJ databases">
        <title>Genome sequencing of Mucilaginibacter sp. HYN0043.</title>
        <authorList>
            <person name="Kim M."/>
            <person name="Yi H."/>
        </authorList>
    </citation>
    <scope>NUCLEOTIDE SEQUENCE [LARGE SCALE GENOMIC DNA]</scope>
    <source>
        <strain evidence="11 12">HYN0043</strain>
    </source>
</reference>
<feature type="chain" id="PRO_5019824410" description="histidine kinase" evidence="9">
    <location>
        <begin position="19"/>
        <end position="764"/>
    </location>
</feature>
<dbReference type="GO" id="GO:0005524">
    <property type="term" value="F:ATP binding"/>
    <property type="evidence" value="ECO:0007669"/>
    <property type="project" value="UniProtKB-KW"/>
</dbReference>
<name>A0A494VJA1_9SPHI</name>
<keyword evidence="9" id="KW-0732">Signal</keyword>
<dbReference type="AlphaFoldDB" id="A0A494VJA1"/>
<evidence type="ECO:0000256" key="4">
    <source>
        <dbReference type="ARBA" id="ARBA00022679"/>
    </source>
</evidence>
<evidence type="ECO:0000259" key="10">
    <source>
        <dbReference type="SMART" id="SM00387"/>
    </source>
</evidence>
<dbReference type="PANTHER" id="PTHR41523:SF8">
    <property type="entry name" value="ETHYLENE RESPONSE SENSOR PROTEIN"/>
    <property type="match status" value="1"/>
</dbReference>
<dbReference type="Pfam" id="PF13181">
    <property type="entry name" value="TPR_8"/>
    <property type="match status" value="2"/>
</dbReference>
<dbReference type="Gene3D" id="1.25.40.10">
    <property type="entry name" value="Tetratricopeptide repeat domain"/>
    <property type="match status" value="2"/>
</dbReference>
<keyword evidence="8" id="KW-0175">Coiled coil</keyword>
<evidence type="ECO:0000313" key="12">
    <source>
        <dbReference type="Proteomes" id="UP000270046"/>
    </source>
</evidence>
<evidence type="ECO:0000256" key="5">
    <source>
        <dbReference type="ARBA" id="ARBA00022741"/>
    </source>
</evidence>
<dbReference type="InterPro" id="IPR003594">
    <property type="entry name" value="HATPase_dom"/>
</dbReference>
<keyword evidence="5" id="KW-0547">Nucleotide-binding</keyword>
<dbReference type="OrthoDB" id="1523170at2"/>
<proteinExistence type="predicted"/>
<dbReference type="RefSeq" id="WP_119408063.1">
    <property type="nucleotide sequence ID" value="NZ_CP032869.1"/>
</dbReference>
<evidence type="ECO:0000256" key="9">
    <source>
        <dbReference type="SAM" id="SignalP"/>
    </source>
</evidence>
<dbReference type="GO" id="GO:0004673">
    <property type="term" value="F:protein histidine kinase activity"/>
    <property type="evidence" value="ECO:0007669"/>
    <property type="project" value="UniProtKB-EC"/>
</dbReference>
<protein>
    <recommendedName>
        <fullName evidence="2">histidine kinase</fullName>
        <ecNumber evidence="2">2.7.13.3</ecNumber>
    </recommendedName>
</protein>
<evidence type="ECO:0000313" key="11">
    <source>
        <dbReference type="EMBL" id="AYL94344.1"/>
    </source>
</evidence>
<dbReference type="EC" id="2.7.13.3" evidence="2"/>
<dbReference type="InterPro" id="IPR036890">
    <property type="entry name" value="HATPase_C_sf"/>
</dbReference>
<dbReference type="SUPFAM" id="SSF48452">
    <property type="entry name" value="TPR-like"/>
    <property type="match status" value="3"/>
</dbReference>
<accession>A0A494VJA1</accession>
<dbReference type="SUPFAM" id="SSF55874">
    <property type="entry name" value="ATPase domain of HSP90 chaperone/DNA topoisomerase II/histidine kinase"/>
    <property type="match status" value="1"/>
</dbReference>
<dbReference type="Pfam" id="PF07568">
    <property type="entry name" value="HisKA_2"/>
    <property type="match status" value="1"/>
</dbReference>
<organism evidence="11 12">
    <name type="scientific">Mucilaginibacter celer</name>
    <dbReference type="NCBI Taxonomy" id="2305508"/>
    <lineage>
        <taxon>Bacteria</taxon>
        <taxon>Pseudomonadati</taxon>
        <taxon>Bacteroidota</taxon>
        <taxon>Sphingobacteriia</taxon>
        <taxon>Sphingobacteriales</taxon>
        <taxon>Sphingobacteriaceae</taxon>
        <taxon>Mucilaginibacter</taxon>
    </lineage>
</organism>
<evidence type="ECO:0000256" key="3">
    <source>
        <dbReference type="ARBA" id="ARBA00022553"/>
    </source>
</evidence>
<feature type="coiled-coil region" evidence="8">
    <location>
        <begin position="469"/>
        <end position="497"/>
    </location>
</feature>
<evidence type="ECO:0000256" key="1">
    <source>
        <dbReference type="ARBA" id="ARBA00000085"/>
    </source>
</evidence>
<sequence length="764" mass="88085">MVRVWLISFIFIICSASAYPQNHAGENVARLRDEISRSKPDTDRIKLQYKIADYFIDKKGYFQIDRDSSIAVLNQALALSRALHSVSLENETLLRIGNCHLHVDDVEQGSRFYLMVIGYYQDTHNPDLEARTWERLGDALNRGPKTIDKKIENYQHARMVYERAHERLKAILVFKKIADMHMVQGNYDLAESELKTVVRQLRSVGFKNLHFTYDLLASLSKLKGNFHKELFYKTEVISSMEATGDYSYASYFYFNIAMTYFDLGLYAKSRVFFNKALAFSLKEKNYNRYFEALASVVKTLLAEGENTDALTFLTDKTQFMPPANDTQRQWMDTAFGNCYEKMGDITKAEFYYRDLIRLSDVDLKNQDFEDYLRNYNTVSNFYVGIGRYKDAGLYLDKLLGIPVTLIRPSAMRQIQLLQFKVDSASGKWVAAIRHYQLHKKINDSLYNATNKKLLEEVAIRNESERKDRNLELQSKNIQLLQKQSQLEQNQVDKAKAIKNVVLAGFVMVSVLLALVYNRYRLKQRSNLQMQEKQRIISEKNTALEKLLRDNEWLTREAHHRVKNNMQMIVSLLSSQSLYLKDGAAYDAVADSRHRIQTMSLIHQKLYRADNMSTVPMRGYINELIDYLKEFYKAKHAVGFIVRVDPIELDVVQAIPVGLLLNEAVTNAFKHAFPHQGQDKLTVSLEHIQADELLLIINDNGKGLPVGFDSDQTNSFGIKLMKGLAEELNGKLSISEDHGTTIAVSFKRIQLRNFAMEDNDDTESL</sequence>
<dbReference type="Proteomes" id="UP000270046">
    <property type="component" value="Chromosome"/>
</dbReference>
<keyword evidence="7" id="KW-0067">ATP-binding</keyword>
<keyword evidence="3" id="KW-0597">Phosphoprotein</keyword>
<feature type="domain" description="Histidine kinase/HSP90-like ATPase" evidence="10">
    <location>
        <begin position="651"/>
        <end position="749"/>
    </location>
</feature>
<evidence type="ECO:0000256" key="8">
    <source>
        <dbReference type="SAM" id="Coils"/>
    </source>
</evidence>
<keyword evidence="6" id="KW-0418">Kinase</keyword>